<dbReference type="PANTHER" id="PTHR39426:SF1">
    <property type="entry name" value="HOMOLOGY TO DEATH-ON-CURING PROTEIN OF PHAGE P1"/>
    <property type="match status" value="1"/>
</dbReference>
<evidence type="ECO:0000259" key="1">
    <source>
        <dbReference type="PROSITE" id="PS51459"/>
    </source>
</evidence>
<sequence>MTLYLTPQQVLFIHHRLMRETGGDIGLRDLNSLKTVLTRPGQLEKEKELYPGLYKKSAVLLDGLVKEHPFLEGNKRTAIAAVDLFLRINGQRLAADEMEMVRFVRKCAGSPVSLEFITAWVWQYARPLRPVNIASPSTV</sequence>
<accession>A0A0P6WSQ7</accession>
<reference evidence="2 3" key="1">
    <citation type="submission" date="2015-07" db="EMBL/GenBank/DDBJ databases">
        <title>Genome sequence of Leptolinea tardivitalis DSM 16556.</title>
        <authorList>
            <person name="Hemp J."/>
            <person name="Ward L.M."/>
            <person name="Pace L.A."/>
            <person name="Fischer W.W."/>
        </authorList>
    </citation>
    <scope>NUCLEOTIDE SEQUENCE [LARGE SCALE GENOMIC DNA]</scope>
    <source>
        <strain evidence="2 3">YMTK-2</strain>
    </source>
</reference>
<protein>
    <recommendedName>
        <fullName evidence="1">Fido domain-containing protein</fullName>
    </recommendedName>
</protein>
<dbReference type="InterPro" id="IPR036597">
    <property type="entry name" value="Fido-like_dom_sf"/>
</dbReference>
<feature type="domain" description="Fido" evidence="1">
    <location>
        <begin position="5"/>
        <end position="123"/>
    </location>
</feature>
<keyword evidence="3" id="KW-1185">Reference proteome</keyword>
<dbReference type="InterPro" id="IPR006440">
    <property type="entry name" value="Doc"/>
</dbReference>
<dbReference type="OrthoDB" id="9802752at2"/>
<gene>
    <name evidence="2" type="ORF">ADM99_03285</name>
</gene>
<proteinExistence type="predicted"/>
<dbReference type="STRING" id="229920.ADM99_03285"/>
<dbReference type="SUPFAM" id="SSF140931">
    <property type="entry name" value="Fic-like"/>
    <property type="match status" value="1"/>
</dbReference>
<dbReference type="PANTHER" id="PTHR39426">
    <property type="entry name" value="HOMOLOGY TO DEATH-ON-CURING PROTEIN OF PHAGE P1"/>
    <property type="match status" value="1"/>
</dbReference>
<organism evidence="2 3">
    <name type="scientific">Leptolinea tardivitalis</name>
    <dbReference type="NCBI Taxonomy" id="229920"/>
    <lineage>
        <taxon>Bacteria</taxon>
        <taxon>Bacillati</taxon>
        <taxon>Chloroflexota</taxon>
        <taxon>Anaerolineae</taxon>
        <taxon>Anaerolineales</taxon>
        <taxon>Anaerolineaceae</taxon>
        <taxon>Leptolinea</taxon>
    </lineage>
</organism>
<evidence type="ECO:0000313" key="3">
    <source>
        <dbReference type="Proteomes" id="UP000050430"/>
    </source>
</evidence>
<dbReference type="InterPro" id="IPR003812">
    <property type="entry name" value="Fido"/>
</dbReference>
<dbReference type="EMBL" id="LGCK01000006">
    <property type="protein sequence ID" value="KPL73261.1"/>
    <property type="molecule type" value="Genomic_DNA"/>
</dbReference>
<comment type="caution">
    <text evidence="2">The sequence shown here is derived from an EMBL/GenBank/DDBJ whole genome shotgun (WGS) entry which is preliminary data.</text>
</comment>
<dbReference type="RefSeq" id="WP_062421666.1">
    <property type="nucleotide sequence ID" value="NZ_BBYA01000009.1"/>
</dbReference>
<dbReference type="PROSITE" id="PS51459">
    <property type="entry name" value="FIDO"/>
    <property type="match status" value="1"/>
</dbReference>
<dbReference type="AlphaFoldDB" id="A0A0P6WSQ7"/>
<evidence type="ECO:0000313" key="2">
    <source>
        <dbReference type="EMBL" id="KPL73261.1"/>
    </source>
</evidence>
<dbReference type="Gene3D" id="1.20.120.1870">
    <property type="entry name" value="Fic/DOC protein, Fido domain"/>
    <property type="match status" value="1"/>
</dbReference>
<dbReference type="Pfam" id="PF02661">
    <property type="entry name" value="Fic"/>
    <property type="match status" value="1"/>
</dbReference>
<dbReference type="GO" id="GO:0016301">
    <property type="term" value="F:kinase activity"/>
    <property type="evidence" value="ECO:0007669"/>
    <property type="project" value="InterPro"/>
</dbReference>
<dbReference type="Proteomes" id="UP000050430">
    <property type="component" value="Unassembled WGS sequence"/>
</dbReference>
<name>A0A0P6WSQ7_9CHLR</name>
<dbReference type="InterPro" id="IPR053737">
    <property type="entry name" value="Type_II_TA_Toxin"/>
</dbReference>
<dbReference type="NCBIfam" id="TIGR01550">
    <property type="entry name" value="DOC_P1"/>
    <property type="match status" value="1"/>
</dbReference>